<evidence type="ECO:0000313" key="1">
    <source>
        <dbReference type="EMBL" id="TDK42989.1"/>
    </source>
</evidence>
<dbReference type="InterPro" id="IPR036425">
    <property type="entry name" value="MoaB/Mog-like_dom_sf"/>
</dbReference>
<dbReference type="AlphaFoldDB" id="A0A4R5UUW8"/>
<dbReference type="Gene3D" id="3.40.980.10">
    <property type="entry name" value="MoaB/Mog-like domain"/>
    <property type="match status" value="1"/>
</dbReference>
<proteinExistence type="predicted"/>
<dbReference type="EMBL" id="SMUV01000072">
    <property type="protein sequence ID" value="TDK42989.1"/>
    <property type="molecule type" value="Genomic_DNA"/>
</dbReference>
<reference evidence="1 2" key="1">
    <citation type="submission" date="2019-03" db="EMBL/GenBank/DDBJ databases">
        <title>Ruegeria lutea sp. nov., a novel strain, isolated from marine sediment, the Masan Bay, South Korea.</title>
        <authorList>
            <person name="Kim J."/>
            <person name="Kim D.-Y."/>
            <person name="Lee S.-S."/>
        </authorList>
    </citation>
    <scope>NUCLEOTIDE SEQUENCE [LARGE SCALE GENOMIC DNA]</scope>
    <source>
        <strain evidence="1 2">318-1</strain>
    </source>
</reference>
<dbReference type="UniPathway" id="UPA00344"/>
<organism evidence="1 2">
    <name type="scientific">Antarcticimicrobium luteum</name>
    <dbReference type="NCBI Taxonomy" id="2547397"/>
    <lineage>
        <taxon>Bacteria</taxon>
        <taxon>Pseudomonadati</taxon>
        <taxon>Pseudomonadota</taxon>
        <taxon>Alphaproteobacteria</taxon>
        <taxon>Rhodobacterales</taxon>
        <taxon>Paracoccaceae</taxon>
        <taxon>Antarcticimicrobium</taxon>
    </lineage>
</organism>
<keyword evidence="2" id="KW-1185">Reference proteome</keyword>
<dbReference type="RefSeq" id="WP_133360995.1">
    <property type="nucleotide sequence ID" value="NZ_SMUV01000072.1"/>
</dbReference>
<dbReference type="Proteomes" id="UP000295301">
    <property type="component" value="Unassembled WGS sequence"/>
</dbReference>
<evidence type="ECO:0000313" key="2">
    <source>
        <dbReference type="Proteomes" id="UP000295301"/>
    </source>
</evidence>
<dbReference type="CDD" id="cd03522">
    <property type="entry name" value="MoeA_like"/>
    <property type="match status" value="1"/>
</dbReference>
<name>A0A4R5UUW8_9RHOB</name>
<dbReference type="OrthoDB" id="9779263at2"/>
<dbReference type="SUPFAM" id="SSF53218">
    <property type="entry name" value="Molybdenum cofactor biosynthesis proteins"/>
    <property type="match status" value="1"/>
</dbReference>
<sequence length="335" mass="34795">MKFGPVAVPEAGGALLAHSVKLEKSKFKKGLRLEPHHLEQLVAAGIEEVIVARPDPDDLHENEAAGRLAAALVPDPEAVGLRLTAPFTGRVNVVASGPGVACLEVAALERFNRVDPMITIATVPPFQQMAPGGMVATIKVISFAVLEQQVSQACAAARGALRLARPVYETASLIITQVPGGPGEEKGRRAIEDRLKALEIQLVDCVSVAHRGTDLVAAMAAAKGQMVLVLTGSATMDIDDVAPLALRQAGGRVERFGMPVDPGNLLFLGDLAGRPVIGLPGCARSPALNGADWVLSRVACGLEVTGDDIAAMGVGGLLKEIPTRPQPRAGRKAGS</sequence>
<accession>A0A4R5UUW8</accession>
<comment type="caution">
    <text evidence="1">The sequence shown here is derived from an EMBL/GenBank/DDBJ whole genome shotgun (WGS) entry which is preliminary data.</text>
</comment>
<protein>
    <submittedName>
        <fullName evidence="1">Molybdopterin biosynthesis protein</fullName>
    </submittedName>
</protein>
<gene>
    <name evidence="1" type="ORF">E1832_17125</name>
</gene>